<proteinExistence type="predicted"/>
<dbReference type="Gene3D" id="3.90.1720.80">
    <property type="match status" value="1"/>
</dbReference>
<evidence type="ECO:0000313" key="2">
    <source>
        <dbReference type="Proteomes" id="UP000217994"/>
    </source>
</evidence>
<gene>
    <name evidence="1" type="ORF">BZL54_12365</name>
</gene>
<organism evidence="1 2">
    <name type="scientific">Burkholderia ubonensis subsp. mesacidophila</name>
    <dbReference type="NCBI Taxonomy" id="265293"/>
    <lineage>
        <taxon>Bacteria</taxon>
        <taxon>Pseudomonadati</taxon>
        <taxon>Pseudomonadota</taxon>
        <taxon>Betaproteobacteria</taxon>
        <taxon>Burkholderiales</taxon>
        <taxon>Burkholderiaceae</taxon>
        <taxon>Burkholderia</taxon>
        <taxon>Burkholderia cepacia complex</taxon>
    </lineage>
</organism>
<dbReference type="EMBL" id="MTZU01000031">
    <property type="protein sequence ID" value="PCE32076.1"/>
    <property type="molecule type" value="Genomic_DNA"/>
</dbReference>
<name>A0A2A4FI30_9BURK</name>
<dbReference type="AlphaFoldDB" id="A0A2A4FI30"/>
<dbReference type="GeneID" id="69004110"/>
<reference evidence="1 2" key="1">
    <citation type="submission" date="2017-01" db="EMBL/GenBank/DDBJ databases">
        <title>Whole-Genome Shotgun Sequencing of Two beta-Proteobacterial Species in Search of the Bulgecin Biosynthetic Cluster.</title>
        <authorList>
            <person name="Horsman M.E."/>
            <person name="Marous D.R."/>
            <person name="Li R."/>
            <person name="Oliver R.A."/>
            <person name="Byun B."/>
            <person name="Emrich S.J."/>
            <person name="Boggess B."/>
            <person name="Townsend C.A."/>
            <person name="Mobashery S."/>
        </authorList>
    </citation>
    <scope>NUCLEOTIDE SEQUENCE [LARGE SCALE GENOMIC DNA]</scope>
    <source>
        <strain evidence="1 2">ATCC 31433</strain>
    </source>
</reference>
<dbReference type="Pfam" id="PF14113">
    <property type="entry name" value="Tae4"/>
    <property type="match status" value="1"/>
</dbReference>
<dbReference type="RefSeq" id="WP_084904610.1">
    <property type="nucleotide sequence ID" value="NZ_CP020737.1"/>
</dbReference>
<comment type="caution">
    <text evidence="1">The sequence shown here is derived from an EMBL/GenBank/DDBJ whole genome shotgun (WGS) entry which is preliminary data.</text>
</comment>
<dbReference type="Gene3D" id="4.10.280.80">
    <property type="match status" value="1"/>
</dbReference>
<protein>
    <recommendedName>
        <fullName evidence="3">Type VI secretion system amidase effector protein Tae4</fullName>
    </recommendedName>
</protein>
<dbReference type="Proteomes" id="UP000217994">
    <property type="component" value="Unassembled WGS sequence"/>
</dbReference>
<dbReference type="InterPro" id="IPR025562">
    <property type="entry name" value="Tae4"/>
</dbReference>
<accession>A0A2A4FI30</accession>
<evidence type="ECO:0000313" key="1">
    <source>
        <dbReference type="EMBL" id="PCE32076.1"/>
    </source>
</evidence>
<sequence length="155" mass="17144">MKPPFSVLHGHYQSNKTVSRETLYQELGWQDLIPNPSYVNTCAIRVSLALVKSGITLRGGLVIQKGPHRGRRIEPGQARLAKMLAEPAYFGKAEAFRRDDAVAGIGSRKGAVAFWNIPGYMNGRGGHIDLIDGAQAVCGSDCYWEASEVWFWPLR</sequence>
<evidence type="ECO:0008006" key="3">
    <source>
        <dbReference type="Google" id="ProtNLM"/>
    </source>
</evidence>